<dbReference type="EMBL" id="DUJS01000002">
    <property type="protein sequence ID" value="HII69812.1"/>
    <property type="molecule type" value="Genomic_DNA"/>
</dbReference>
<gene>
    <name evidence="3" type="ORF">HA336_01090</name>
</gene>
<dbReference type="SUPFAM" id="SSF88802">
    <property type="entry name" value="Pre-PUA domain"/>
    <property type="match status" value="1"/>
</dbReference>
<comment type="caution">
    <text evidence="3">The sequence shown here is derived from an EMBL/GenBank/DDBJ whole genome shotgun (WGS) entry which is preliminary data.</text>
</comment>
<dbReference type="Proteomes" id="UP000619545">
    <property type="component" value="Unassembled WGS sequence"/>
</dbReference>
<dbReference type="GeneID" id="1477057"/>
<sequence length="150" mass="17054">MSRYVEIVRGILAYQFGREAADAMLDGEVKVRVRRGRPREVFVDGKRLCTVRASDGLVSLAPEGARRLHAATEPPEHRVVCADEWVEAVRRGRDLFCEYALRGWEELRPGDECLVVSEDDELLAVGKMRLSGWEVEYFEHGVAVRVRRGL</sequence>
<dbReference type="GO" id="GO:0003723">
    <property type="term" value="F:RNA binding"/>
    <property type="evidence" value="ECO:0007669"/>
    <property type="project" value="InterPro"/>
</dbReference>
<dbReference type="Gene3D" id="3.10.450.90">
    <property type="entry name" value="ArcTGT, C2 domain"/>
    <property type="match status" value="1"/>
</dbReference>
<evidence type="ECO:0000313" key="3">
    <source>
        <dbReference type="EMBL" id="HII69812.1"/>
    </source>
</evidence>
<dbReference type="SUPFAM" id="SSF88697">
    <property type="entry name" value="PUA domain-like"/>
    <property type="match status" value="1"/>
</dbReference>
<dbReference type="InterPro" id="IPR002478">
    <property type="entry name" value="PUA"/>
</dbReference>
<dbReference type="CDD" id="cd21149">
    <property type="entry name" value="PUA_archaeosine_TGT"/>
    <property type="match status" value="1"/>
</dbReference>
<dbReference type="Pfam" id="PF14810">
    <property type="entry name" value="TGT_C2"/>
    <property type="match status" value="1"/>
</dbReference>
<feature type="domain" description="tRNA-guanine transglycosylase patch-forming" evidence="2">
    <location>
        <begin position="7"/>
        <end position="75"/>
    </location>
</feature>
<dbReference type="InterPro" id="IPR038250">
    <property type="entry name" value="TGT_C2_sf"/>
</dbReference>
<evidence type="ECO:0000313" key="4">
    <source>
        <dbReference type="Proteomes" id="UP000619545"/>
    </source>
</evidence>
<reference evidence="3" key="1">
    <citation type="journal article" date="2020" name="bioRxiv">
        <title>A rank-normalized archaeal taxonomy based on genome phylogeny resolves widespread incomplete and uneven classifications.</title>
        <authorList>
            <person name="Rinke C."/>
            <person name="Chuvochina M."/>
            <person name="Mussig A.J."/>
            <person name="Chaumeil P.-A."/>
            <person name="Waite D.W."/>
            <person name="Whitman W.B."/>
            <person name="Parks D.H."/>
            <person name="Hugenholtz P."/>
        </authorList>
    </citation>
    <scope>NUCLEOTIDE SEQUENCE</scope>
    <source>
        <strain evidence="3">UBA8853</strain>
    </source>
</reference>
<dbReference type="InterPro" id="IPR029402">
    <property type="entry name" value="TGT_C2"/>
</dbReference>
<dbReference type="AlphaFoldDB" id="A0A832T5L3"/>
<feature type="domain" description="PUA" evidence="1">
    <location>
        <begin position="77"/>
        <end position="150"/>
    </location>
</feature>
<accession>A0A832T5L3</accession>
<dbReference type="Gene3D" id="2.30.130.10">
    <property type="entry name" value="PUA domain"/>
    <property type="match status" value="1"/>
</dbReference>
<organism evidence="3 4">
    <name type="scientific">Methanopyrus kandleri</name>
    <dbReference type="NCBI Taxonomy" id="2320"/>
    <lineage>
        <taxon>Archaea</taxon>
        <taxon>Methanobacteriati</taxon>
        <taxon>Methanobacteriota</taxon>
        <taxon>Methanomada group</taxon>
        <taxon>Methanopyri</taxon>
        <taxon>Methanopyrales</taxon>
        <taxon>Methanopyraceae</taxon>
        <taxon>Methanopyrus</taxon>
    </lineage>
</organism>
<dbReference type="InterPro" id="IPR015947">
    <property type="entry name" value="PUA-like_sf"/>
</dbReference>
<dbReference type="RefSeq" id="WP_011019324.1">
    <property type="nucleotide sequence ID" value="NZ_DUJS01000002.1"/>
</dbReference>
<proteinExistence type="predicted"/>
<dbReference type="PROSITE" id="PS50890">
    <property type="entry name" value="PUA"/>
    <property type="match status" value="1"/>
</dbReference>
<evidence type="ECO:0008006" key="5">
    <source>
        <dbReference type="Google" id="ProtNLM"/>
    </source>
</evidence>
<protein>
    <recommendedName>
        <fullName evidence="5">Pseudouridine synthase</fullName>
    </recommendedName>
</protein>
<evidence type="ECO:0000259" key="1">
    <source>
        <dbReference type="Pfam" id="PF01472"/>
    </source>
</evidence>
<name>A0A832T5L3_9EURY</name>
<evidence type="ECO:0000259" key="2">
    <source>
        <dbReference type="Pfam" id="PF14810"/>
    </source>
</evidence>
<dbReference type="InterPro" id="IPR036974">
    <property type="entry name" value="PUA_sf"/>
</dbReference>
<dbReference type="Pfam" id="PF01472">
    <property type="entry name" value="PUA"/>
    <property type="match status" value="1"/>
</dbReference>
<dbReference type="OMA" id="DYQFGRG"/>